<dbReference type="GeneID" id="94433054"/>
<gene>
    <name evidence="2" type="ORF">CSUI_009732</name>
</gene>
<evidence type="ECO:0000313" key="2">
    <source>
        <dbReference type="EMBL" id="PHJ16453.1"/>
    </source>
</evidence>
<dbReference type="AlphaFoldDB" id="A0A2C6KJ80"/>
<feature type="region of interest" description="Disordered" evidence="1">
    <location>
        <begin position="1"/>
        <end position="26"/>
    </location>
</feature>
<name>A0A2C6KJ80_9APIC</name>
<reference evidence="2 3" key="1">
    <citation type="journal article" date="2017" name="Int. J. Parasitol.">
        <title>The genome of the protozoan parasite Cystoisospora suis and a reverse vaccinology approach to identify vaccine candidates.</title>
        <authorList>
            <person name="Palmieri N."/>
            <person name="Shrestha A."/>
            <person name="Ruttkowski B."/>
            <person name="Beck T."/>
            <person name="Vogl C."/>
            <person name="Tomley F."/>
            <person name="Blake D.P."/>
            <person name="Joachim A."/>
        </authorList>
    </citation>
    <scope>NUCLEOTIDE SEQUENCE [LARGE SCALE GENOMIC DNA]</scope>
    <source>
        <strain evidence="2 3">Wien I</strain>
    </source>
</reference>
<protein>
    <submittedName>
        <fullName evidence="2">Uncharacterized protein</fullName>
    </submittedName>
</protein>
<dbReference type="VEuPathDB" id="ToxoDB:CSUI_009732"/>
<proteinExistence type="predicted"/>
<feature type="non-terminal residue" evidence="2">
    <location>
        <position position="50"/>
    </location>
</feature>
<organism evidence="2 3">
    <name type="scientific">Cystoisospora suis</name>
    <dbReference type="NCBI Taxonomy" id="483139"/>
    <lineage>
        <taxon>Eukaryota</taxon>
        <taxon>Sar</taxon>
        <taxon>Alveolata</taxon>
        <taxon>Apicomplexa</taxon>
        <taxon>Conoidasida</taxon>
        <taxon>Coccidia</taxon>
        <taxon>Eucoccidiorida</taxon>
        <taxon>Eimeriorina</taxon>
        <taxon>Sarcocystidae</taxon>
        <taxon>Cystoisospora</taxon>
    </lineage>
</organism>
<comment type="caution">
    <text evidence="2">The sequence shown here is derived from an EMBL/GenBank/DDBJ whole genome shotgun (WGS) entry which is preliminary data.</text>
</comment>
<accession>A0A2C6KJ80</accession>
<evidence type="ECO:0000256" key="1">
    <source>
        <dbReference type="SAM" id="MobiDB-lite"/>
    </source>
</evidence>
<dbReference type="EMBL" id="MIGC01005936">
    <property type="protein sequence ID" value="PHJ16453.1"/>
    <property type="molecule type" value="Genomic_DNA"/>
</dbReference>
<sequence length="50" mass="5686">MRGRISSMMRKKEEKRKGKKPCRPLKDELPTVSLVSLLLSLLGTTKKKTS</sequence>
<dbReference type="RefSeq" id="XP_067918182.1">
    <property type="nucleotide sequence ID" value="XM_068069843.1"/>
</dbReference>
<keyword evidence="3" id="KW-1185">Reference proteome</keyword>
<dbReference type="Proteomes" id="UP000221165">
    <property type="component" value="Unassembled WGS sequence"/>
</dbReference>
<evidence type="ECO:0000313" key="3">
    <source>
        <dbReference type="Proteomes" id="UP000221165"/>
    </source>
</evidence>